<sequence>MSFQTLFRSEFLRENPLAVQTCHAGCSPILQAASWSIPGRFRFPYAHPTQRTPQFNPEIDHGVQNSISWTSATTEAKADVSSPKVASHLSGIFPLQRCPKSRPECGKLDGIPRSPRISSTCLAHEVSPLNQSAQTLSKLPSHTLPNLDMCSS</sequence>
<keyword evidence="2" id="KW-1185">Reference proteome</keyword>
<protein>
    <submittedName>
        <fullName evidence="1">Uncharacterized protein</fullName>
    </submittedName>
</protein>
<dbReference type="EMBL" id="MU006563">
    <property type="protein sequence ID" value="KAF2750989.1"/>
    <property type="molecule type" value="Genomic_DNA"/>
</dbReference>
<reference evidence="1" key="1">
    <citation type="journal article" date="2020" name="Stud. Mycol.">
        <title>101 Dothideomycetes genomes: a test case for predicting lifestyles and emergence of pathogens.</title>
        <authorList>
            <person name="Haridas S."/>
            <person name="Albert R."/>
            <person name="Binder M."/>
            <person name="Bloem J."/>
            <person name="Labutti K."/>
            <person name="Salamov A."/>
            <person name="Andreopoulos B."/>
            <person name="Baker S."/>
            <person name="Barry K."/>
            <person name="Bills G."/>
            <person name="Bluhm B."/>
            <person name="Cannon C."/>
            <person name="Castanera R."/>
            <person name="Culley D."/>
            <person name="Daum C."/>
            <person name="Ezra D."/>
            <person name="Gonzalez J."/>
            <person name="Henrissat B."/>
            <person name="Kuo A."/>
            <person name="Liang C."/>
            <person name="Lipzen A."/>
            <person name="Lutzoni F."/>
            <person name="Magnuson J."/>
            <person name="Mondo S."/>
            <person name="Nolan M."/>
            <person name="Ohm R."/>
            <person name="Pangilinan J."/>
            <person name="Park H.-J."/>
            <person name="Ramirez L."/>
            <person name="Alfaro M."/>
            <person name="Sun H."/>
            <person name="Tritt A."/>
            <person name="Yoshinaga Y."/>
            <person name="Zwiers L.-H."/>
            <person name="Turgeon B."/>
            <person name="Goodwin S."/>
            <person name="Spatafora J."/>
            <person name="Crous P."/>
            <person name="Grigoriev I."/>
        </authorList>
    </citation>
    <scope>NUCLEOTIDE SEQUENCE</scope>
    <source>
        <strain evidence="1">CBS 119925</strain>
    </source>
</reference>
<evidence type="ECO:0000313" key="1">
    <source>
        <dbReference type="EMBL" id="KAF2750989.1"/>
    </source>
</evidence>
<dbReference type="Proteomes" id="UP000799440">
    <property type="component" value="Unassembled WGS sequence"/>
</dbReference>
<dbReference type="AlphaFoldDB" id="A0A6A6VMF4"/>
<accession>A0A6A6VMF4</accession>
<gene>
    <name evidence="1" type="ORF">M011DRAFT_464781</name>
</gene>
<evidence type="ECO:0000313" key="2">
    <source>
        <dbReference type="Proteomes" id="UP000799440"/>
    </source>
</evidence>
<proteinExistence type="predicted"/>
<name>A0A6A6VMF4_9PLEO</name>
<organism evidence="1 2">
    <name type="scientific">Sporormia fimetaria CBS 119925</name>
    <dbReference type="NCBI Taxonomy" id="1340428"/>
    <lineage>
        <taxon>Eukaryota</taxon>
        <taxon>Fungi</taxon>
        <taxon>Dikarya</taxon>
        <taxon>Ascomycota</taxon>
        <taxon>Pezizomycotina</taxon>
        <taxon>Dothideomycetes</taxon>
        <taxon>Pleosporomycetidae</taxon>
        <taxon>Pleosporales</taxon>
        <taxon>Sporormiaceae</taxon>
        <taxon>Sporormia</taxon>
    </lineage>
</organism>